<protein>
    <recommendedName>
        <fullName evidence="4">Lipoprotein</fullName>
    </recommendedName>
</protein>
<dbReference type="AlphaFoldDB" id="A0A6J5DPR9"/>
<gene>
    <name evidence="2" type="ORF">BPA30113_01481</name>
</gene>
<proteinExistence type="predicted"/>
<dbReference type="Proteomes" id="UP000494330">
    <property type="component" value="Unassembled WGS sequence"/>
</dbReference>
<evidence type="ECO:0000256" key="1">
    <source>
        <dbReference type="SAM" id="SignalP"/>
    </source>
</evidence>
<accession>A0A6J5DPR9</accession>
<organism evidence="2 3">
    <name type="scientific">Burkholderia paludis</name>
    <dbReference type="NCBI Taxonomy" id="1506587"/>
    <lineage>
        <taxon>Bacteria</taxon>
        <taxon>Pseudomonadati</taxon>
        <taxon>Pseudomonadota</taxon>
        <taxon>Betaproteobacteria</taxon>
        <taxon>Burkholderiales</taxon>
        <taxon>Burkholderiaceae</taxon>
        <taxon>Burkholderia</taxon>
        <taxon>Burkholderia cepacia complex</taxon>
    </lineage>
</organism>
<dbReference type="EMBL" id="CABVQD010000003">
    <property type="protein sequence ID" value="VWB36725.1"/>
    <property type="molecule type" value="Genomic_DNA"/>
</dbReference>
<evidence type="ECO:0008006" key="4">
    <source>
        <dbReference type="Google" id="ProtNLM"/>
    </source>
</evidence>
<feature type="chain" id="PRO_5044425532" description="Lipoprotein" evidence="1">
    <location>
        <begin position="24"/>
        <end position="219"/>
    </location>
</feature>
<keyword evidence="1" id="KW-0732">Signal</keyword>
<evidence type="ECO:0000313" key="2">
    <source>
        <dbReference type="EMBL" id="VWB36725.1"/>
    </source>
</evidence>
<feature type="signal peptide" evidence="1">
    <location>
        <begin position="1"/>
        <end position="23"/>
    </location>
</feature>
<sequence length="219" mass="23006">MNTQALLAVLLVLPGASSTLAFAQQGDGDACVVLLPTRMMADDVGTPPADGWLGLAPDGRRWKLAPARLRLEPVQPDGEVVDIRSDLANAVALFRCGSLRPGKVDAANVALPNGGAVIEPGVEPLRVGFHGRRYALRYTASGSVIAEGGGRRSVLHDFGGSMPPFRATLIWAGNLDRDGGPDFLMEFESGIGANVCLFTSRGAGRNERVRRAGCTEISG</sequence>
<name>A0A6J5DPR9_9BURK</name>
<evidence type="ECO:0000313" key="3">
    <source>
        <dbReference type="Proteomes" id="UP000494330"/>
    </source>
</evidence>
<keyword evidence="3" id="KW-1185">Reference proteome</keyword>
<reference evidence="2 3" key="1">
    <citation type="submission" date="2019-09" db="EMBL/GenBank/DDBJ databases">
        <authorList>
            <person name="Depoorter E."/>
        </authorList>
    </citation>
    <scope>NUCLEOTIDE SEQUENCE [LARGE SCALE GENOMIC DNA]</scope>
    <source>
        <strain evidence="2">LMG 30113</strain>
    </source>
</reference>